<organism evidence="1 2">
    <name type="scientific">Vigna unguiculata</name>
    <name type="common">Cowpea</name>
    <dbReference type="NCBI Taxonomy" id="3917"/>
    <lineage>
        <taxon>Eukaryota</taxon>
        <taxon>Viridiplantae</taxon>
        <taxon>Streptophyta</taxon>
        <taxon>Embryophyta</taxon>
        <taxon>Tracheophyta</taxon>
        <taxon>Spermatophyta</taxon>
        <taxon>Magnoliopsida</taxon>
        <taxon>eudicotyledons</taxon>
        <taxon>Gunneridae</taxon>
        <taxon>Pentapetalae</taxon>
        <taxon>rosids</taxon>
        <taxon>fabids</taxon>
        <taxon>Fabales</taxon>
        <taxon>Fabaceae</taxon>
        <taxon>Papilionoideae</taxon>
        <taxon>50 kb inversion clade</taxon>
        <taxon>NPAAA clade</taxon>
        <taxon>indigoferoid/millettioid clade</taxon>
        <taxon>Phaseoleae</taxon>
        <taxon>Vigna</taxon>
    </lineage>
</organism>
<accession>A0A4D6L4V8</accession>
<gene>
    <name evidence="1" type="ORF">DEO72_LG2g3865</name>
</gene>
<keyword evidence="2" id="KW-1185">Reference proteome</keyword>
<dbReference type="EMBL" id="CP039346">
    <property type="protein sequence ID" value="QCD83519.1"/>
    <property type="molecule type" value="Genomic_DNA"/>
</dbReference>
<evidence type="ECO:0000313" key="2">
    <source>
        <dbReference type="Proteomes" id="UP000501690"/>
    </source>
</evidence>
<dbReference type="AlphaFoldDB" id="A0A4D6L4V8"/>
<dbReference type="Proteomes" id="UP000501690">
    <property type="component" value="Linkage Group LG2"/>
</dbReference>
<name>A0A4D6L4V8_VIGUN</name>
<sequence length="107" mass="12046">MDSPERESAVTVVQGLEFSPRQGGTRLSERVSRLSEAFWPERDWGRESLWWCPLMDVIPRALLGGVHGGVSFIGLNSTNLEVRVHGGAYTIGRNSTRIMWWCLTART</sequence>
<reference evidence="1 2" key="1">
    <citation type="submission" date="2019-04" db="EMBL/GenBank/DDBJ databases">
        <title>An improved genome assembly and genetic linkage map for asparagus bean, Vigna unguiculata ssp. sesquipedialis.</title>
        <authorList>
            <person name="Xia Q."/>
            <person name="Zhang R."/>
            <person name="Dong Y."/>
        </authorList>
    </citation>
    <scope>NUCLEOTIDE SEQUENCE [LARGE SCALE GENOMIC DNA]</scope>
    <source>
        <tissue evidence="1">Leaf</tissue>
    </source>
</reference>
<evidence type="ECO:0000313" key="1">
    <source>
        <dbReference type="EMBL" id="QCD83519.1"/>
    </source>
</evidence>
<proteinExistence type="predicted"/>
<protein>
    <submittedName>
        <fullName evidence="1">Uncharacterized protein</fullName>
    </submittedName>
</protein>